<evidence type="ECO:0000313" key="1">
    <source>
        <dbReference type="EMBL" id="KPX55512.1"/>
    </source>
</evidence>
<dbReference type="EMBL" id="LJQN01000067">
    <property type="protein sequence ID" value="KPX55512.1"/>
    <property type="molecule type" value="Genomic_DNA"/>
</dbReference>
<protein>
    <submittedName>
        <fullName evidence="1">Amine oxidase</fullName>
    </submittedName>
</protein>
<sequence>MVEIHDAYDPAGSVALFGFIGIPTSARKTMDQGALLAACNQQMGRLFGAAATNPLAQYIKDWAWDDCTAAEADRLPGK</sequence>
<organism evidence="1 2">
    <name type="scientific">Pseudomonas amygdali pv. hibisci</name>
    <dbReference type="NCBI Taxonomy" id="251723"/>
    <lineage>
        <taxon>Bacteria</taxon>
        <taxon>Pseudomonadati</taxon>
        <taxon>Pseudomonadota</taxon>
        <taxon>Gammaproteobacteria</taxon>
        <taxon>Pseudomonadales</taxon>
        <taxon>Pseudomonadaceae</taxon>
        <taxon>Pseudomonas</taxon>
        <taxon>Pseudomonas amygdali</taxon>
    </lineage>
</organism>
<dbReference type="Proteomes" id="UP000050545">
    <property type="component" value="Unassembled WGS sequence"/>
</dbReference>
<evidence type="ECO:0000313" key="2">
    <source>
        <dbReference type="Proteomes" id="UP000050545"/>
    </source>
</evidence>
<reference evidence="1 2" key="1">
    <citation type="submission" date="2015-09" db="EMBL/GenBank/DDBJ databases">
        <title>Genome announcement of multiple Pseudomonas syringae strains.</title>
        <authorList>
            <person name="Thakur S."/>
            <person name="Wang P.W."/>
            <person name="Gong Y."/>
            <person name="Weir B.S."/>
            <person name="Guttman D.S."/>
        </authorList>
    </citation>
    <scope>NUCLEOTIDE SEQUENCE [LARGE SCALE GENOMIC DNA]</scope>
    <source>
        <strain evidence="1 2">ICMP9623</strain>
    </source>
</reference>
<name>A0AB34U834_PSEA0</name>
<dbReference type="Gene3D" id="3.90.660.10">
    <property type="match status" value="1"/>
</dbReference>
<gene>
    <name evidence="1" type="ORF">ALO67_03969</name>
</gene>
<dbReference type="AlphaFoldDB" id="A0AB34U834"/>
<accession>A0AB34U834</accession>
<dbReference type="SUPFAM" id="SSF54373">
    <property type="entry name" value="FAD-linked reductases, C-terminal domain"/>
    <property type="match status" value="1"/>
</dbReference>
<comment type="caution">
    <text evidence="1">The sequence shown here is derived from an EMBL/GenBank/DDBJ whole genome shotgun (WGS) entry which is preliminary data.</text>
</comment>
<proteinExistence type="predicted"/>